<evidence type="ECO:0000256" key="12">
    <source>
        <dbReference type="ARBA" id="ARBA00023018"/>
    </source>
</evidence>
<dbReference type="KEGG" id="mis:MICPUN_59433"/>
<reference evidence="19 20" key="1">
    <citation type="journal article" date="2009" name="Science">
        <title>Green evolution and dynamic adaptations revealed by genomes of the marine picoeukaryotes Micromonas.</title>
        <authorList>
            <person name="Worden A.Z."/>
            <person name="Lee J.H."/>
            <person name="Mock T."/>
            <person name="Rouze P."/>
            <person name="Simmons M.P."/>
            <person name="Aerts A.L."/>
            <person name="Allen A.E."/>
            <person name="Cuvelier M.L."/>
            <person name="Derelle E."/>
            <person name="Everett M.V."/>
            <person name="Foulon E."/>
            <person name="Grimwood J."/>
            <person name="Gundlach H."/>
            <person name="Henrissat B."/>
            <person name="Napoli C."/>
            <person name="McDonald S.M."/>
            <person name="Parker M.S."/>
            <person name="Rombauts S."/>
            <person name="Salamov A."/>
            <person name="Von Dassow P."/>
            <person name="Badger J.H."/>
            <person name="Coutinho P.M."/>
            <person name="Demir E."/>
            <person name="Dubchak I."/>
            <person name="Gentemann C."/>
            <person name="Eikrem W."/>
            <person name="Gready J.E."/>
            <person name="John U."/>
            <person name="Lanier W."/>
            <person name="Lindquist E.A."/>
            <person name="Lucas S."/>
            <person name="Mayer K.F."/>
            <person name="Moreau H."/>
            <person name="Not F."/>
            <person name="Otillar R."/>
            <person name="Panaud O."/>
            <person name="Pangilinan J."/>
            <person name="Paulsen I."/>
            <person name="Piegu B."/>
            <person name="Poliakov A."/>
            <person name="Robbens S."/>
            <person name="Schmutz J."/>
            <person name="Toulza E."/>
            <person name="Wyss T."/>
            <person name="Zelensky A."/>
            <person name="Zhou K."/>
            <person name="Armbrust E.V."/>
            <person name="Bhattacharya D."/>
            <person name="Goodenough U.W."/>
            <person name="Van de Peer Y."/>
            <person name="Grigoriev I.V."/>
        </authorList>
    </citation>
    <scope>NUCLEOTIDE SEQUENCE [LARGE SCALE GENOMIC DNA]</scope>
    <source>
        <strain evidence="20">RCC299 / NOUM17</strain>
    </source>
</reference>
<sequence length="121" mass="13257">MGAGVQRRTFARLDTLDEPSGDDPRFTMPAHMDPKLRKPGKKTVALGVGLTFVGCVLLGCYLLWYFGFMPIPDDEERGTSLALLVLGCITLAPGLYVTTILAAVWRGIPGFTYEMIPSFED</sequence>
<evidence type="ECO:0000256" key="10">
    <source>
        <dbReference type="ARBA" id="ARBA00022753"/>
    </source>
</evidence>
<evidence type="ECO:0000256" key="15">
    <source>
        <dbReference type="ARBA" id="ARBA00023329"/>
    </source>
</evidence>
<dbReference type="EMBL" id="CP001327">
    <property type="protein sequence ID" value="ACO64539.1"/>
    <property type="molecule type" value="Genomic_DNA"/>
</dbReference>
<evidence type="ECO:0000256" key="5">
    <source>
        <dbReference type="ARBA" id="ARBA00004419"/>
    </source>
</evidence>
<dbReference type="InterPro" id="IPR008590">
    <property type="entry name" value="TMEM_230/134"/>
</dbReference>
<name>C1E8M9_MICCC</name>
<dbReference type="GO" id="GO:0005769">
    <property type="term" value="C:early endosome"/>
    <property type="evidence" value="ECO:0007669"/>
    <property type="project" value="UniProtKB-SubCell"/>
</dbReference>
<dbReference type="FunCoup" id="C1E8M9">
    <property type="interactions" value="1146"/>
</dbReference>
<evidence type="ECO:0000256" key="9">
    <source>
        <dbReference type="ARBA" id="ARBA00022692"/>
    </source>
</evidence>
<evidence type="ECO:0000256" key="2">
    <source>
        <dbReference type="ARBA" id="ARBA00004172"/>
    </source>
</evidence>
<evidence type="ECO:0000256" key="4">
    <source>
        <dbReference type="ARBA" id="ARBA00004412"/>
    </source>
</evidence>
<dbReference type="GeneID" id="8244212"/>
<dbReference type="GO" id="GO:0005794">
    <property type="term" value="C:Golgi apparatus"/>
    <property type="evidence" value="ECO:0007669"/>
    <property type="project" value="UniProtKB-SubCell"/>
</dbReference>
<dbReference type="GO" id="GO:0005770">
    <property type="term" value="C:late endosome"/>
    <property type="evidence" value="ECO:0007669"/>
    <property type="project" value="UniProtKB-SubCell"/>
</dbReference>
<dbReference type="Proteomes" id="UP000002009">
    <property type="component" value="Chromosome 6"/>
</dbReference>
<keyword evidence="13" id="KW-0333">Golgi apparatus</keyword>
<dbReference type="PANTHER" id="PTHR15664">
    <property type="entry name" value="C20ORF30 PROTEIN"/>
    <property type="match status" value="1"/>
</dbReference>
<keyword evidence="15" id="KW-0968">Cytoplasmic vesicle</keyword>
<dbReference type="GO" id="GO:0055037">
    <property type="term" value="C:recycling endosome"/>
    <property type="evidence" value="ECO:0007669"/>
    <property type="project" value="UniProtKB-SubCell"/>
</dbReference>
<comment type="similarity">
    <text evidence="8">Belongs to the TMEM134/TMEM230 family.</text>
</comment>
<keyword evidence="9 18" id="KW-0812">Transmembrane</keyword>
<proteinExistence type="inferred from homology"/>
<dbReference type="PANTHER" id="PTHR15664:SF6">
    <property type="entry name" value="TRANSMEMBRANE PROTEIN 230"/>
    <property type="match status" value="1"/>
</dbReference>
<evidence type="ECO:0000256" key="8">
    <source>
        <dbReference type="ARBA" id="ARBA00007743"/>
    </source>
</evidence>
<evidence type="ECO:0000256" key="6">
    <source>
        <dbReference type="ARBA" id="ARBA00004601"/>
    </source>
</evidence>
<organism evidence="19 20">
    <name type="scientific">Micromonas commoda (strain RCC299 / NOUM17 / CCMP2709)</name>
    <name type="common">Picoplanktonic green alga</name>
    <dbReference type="NCBI Taxonomy" id="296587"/>
    <lineage>
        <taxon>Eukaryota</taxon>
        <taxon>Viridiplantae</taxon>
        <taxon>Chlorophyta</taxon>
        <taxon>Mamiellophyceae</taxon>
        <taxon>Mamiellales</taxon>
        <taxon>Mamiellaceae</taxon>
        <taxon>Micromonas</taxon>
    </lineage>
</organism>
<evidence type="ECO:0000313" key="20">
    <source>
        <dbReference type="Proteomes" id="UP000002009"/>
    </source>
</evidence>
<keyword evidence="11 18" id="KW-1133">Transmembrane helix</keyword>
<dbReference type="InterPro" id="IPR044234">
    <property type="entry name" value="TMEM230"/>
</dbReference>
<dbReference type="GO" id="GO:0016020">
    <property type="term" value="C:membrane"/>
    <property type="evidence" value="ECO:0007669"/>
    <property type="project" value="UniProtKB-SubCell"/>
</dbReference>
<keyword evidence="14 18" id="KW-0472">Membrane</keyword>
<dbReference type="InParanoid" id="C1E8M9"/>
<dbReference type="GO" id="GO:0005776">
    <property type="term" value="C:autophagosome"/>
    <property type="evidence" value="ECO:0007669"/>
    <property type="project" value="UniProtKB-SubCell"/>
</dbReference>
<evidence type="ECO:0000256" key="11">
    <source>
        <dbReference type="ARBA" id="ARBA00022989"/>
    </source>
</evidence>
<keyword evidence="10" id="KW-0967">Endosome</keyword>
<protein>
    <recommendedName>
        <fullName evidence="17">Transmembrane protein 230</fullName>
    </recommendedName>
</protein>
<dbReference type="RefSeq" id="XP_002503281.1">
    <property type="nucleotide sequence ID" value="XM_002503235.1"/>
</dbReference>
<evidence type="ECO:0000256" key="7">
    <source>
        <dbReference type="ARBA" id="ARBA00004603"/>
    </source>
</evidence>
<evidence type="ECO:0000256" key="14">
    <source>
        <dbReference type="ARBA" id="ARBA00023136"/>
    </source>
</evidence>
<dbReference type="Pfam" id="PF05915">
    <property type="entry name" value="TMEM_230_134"/>
    <property type="match status" value="1"/>
</dbReference>
<dbReference type="OrthoDB" id="5597044at2759"/>
<feature type="transmembrane region" description="Helical" evidence="18">
    <location>
        <begin position="80"/>
        <end position="105"/>
    </location>
</feature>
<evidence type="ECO:0000256" key="3">
    <source>
        <dbReference type="ARBA" id="ARBA00004234"/>
    </source>
</evidence>
<feature type="transmembrane region" description="Helical" evidence="18">
    <location>
        <begin position="44"/>
        <end position="68"/>
    </location>
</feature>
<keyword evidence="20" id="KW-1185">Reference proteome</keyword>
<dbReference type="AlphaFoldDB" id="C1E8M9"/>
<comment type="subcellular location">
    <subcellularLocation>
        <location evidence="5">Cytoplasmic vesicle</location>
        <location evidence="5">Autophagosome</location>
    </subcellularLocation>
    <subcellularLocation>
        <location evidence="3">Cytoplasmic vesicle</location>
        <location evidence="3">Secretory vesicle</location>
        <location evidence="3">Synaptic vesicle</location>
    </subcellularLocation>
    <subcellularLocation>
        <location evidence="4">Early endosome</location>
    </subcellularLocation>
    <subcellularLocation>
        <location evidence="6">Golgi apparatus</location>
        <location evidence="6">trans-Golgi network</location>
    </subcellularLocation>
    <subcellularLocation>
        <location evidence="7">Late endosome</location>
    </subcellularLocation>
    <subcellularLocation>
        <location evidence="1">Membrane</location>
        <topology evidence="1">Multi-pass membrane protein</topology>
    </subcellularLocation>
    <subcellularLocation>
        <location evidence="2">Recycling endosome</location>
    </subcellularLocation>
</comment>
<evidence type="ECO:0000313" key="19">
    <source>
        <dbReference type="EMBL" id="ACO64539.1"/>
    </source>
</evidence>
<keyword evidence="12" id="KW-0770">Synapse</keyword>
<dbReference type="OMA" id="CYLLWYF"/>
<evidence type="ECO:0000256" key="13">
    <source>
        <dbReference type="ARBA" id="ARBA00023034"/>
    </source>
</evidence>
<evidence type="ECO:0000256" key="16">
    <source>
        <dbReference type="ARBA" id="ARBA00024003"/>
    </source>
</evidence>
<evidence type="ECO:0000256" key="18">
    <source>
        <dbReference type="SAM" id="Phobius"/>
    </source>
</evidence>
<accession>C1E8M9</accession>
<evidence type="ECO:0000256" key="1">
    <source>
        <dbReference type="ARBA" id="ARBA00004141"/>
    </source>
</evidence>
<evidence type="ECO:0000256" key="17">
    <source>
        <dbReference type="ARBA" id="ARBA00024088"/>
    </source>
</evidence>
<comment type="function">
    <text evidence="16">Involved in trafficking and recycling of synaptic vesicles.</text>
</comment>
<gene>
    <name evidence="19" type="ORF">MICPUN_59433</name>
</gene>